<dbReference type="Pfam" id="PF05137">
    <property type="entry name" value="PilN"/>
    <property type="match status" value="1"/>
</dbReference>
<accession>A0ABW0SMH0</accession>
<dbReference type="InterPro" id="IPR007813">
    <property type="entry name" value="PilN"/>
</dbReference>
<sequence>MARINLLPWRAERRKQRQKEFSILLGLSAMGAVLLSFLMVGYYKAQISGQNERNQYLTDQIALVQKQIDEIKLLDEKKAKLLARKEIIEKLQANRSQMVHLFDSLVRTIPDGVILTSIKQDEDTLTLEGRAQSNARVSTYMRNLEGSGWMTKPDLSIIEAKGEDKALPNQFKLSVKLANPNAPKDEDGDGVPDAPAAAPAAPAGTAPATTPAAPANNTPAAPVKEGAAS</sequence>
<comment type="caution">
    <text evidence="4">The sequence shown here is derived from an EMBL/GenBank/DDBJ whole genome shotgun (WGS) entry which is preliminary data.</text>
</comment>
<keyword evidence="5" id="KW-1185">Reference proteome</keyword>
<proteinExistence type="predicted"/>
<dbReference type="Proteomes" id="UP001596036">
    <property type="component" value="Unassembled WGS sequence"/>
</dbReference>
<protein>
    <submittedName>
        <fullName evidence="4">PilN domain-containing protein</fullName>
    </submittedName>
</protein>
<keyword evidence="3" id="KW-0472">Membrane</keyword>
<evidence type="ECO:0000313" key="5">
    <source>
        <dbReference type="Proteomes" id="UP001596036"/>
    </source>
</evidence>
<keyword evidence="3" id="KW-0812">Transmembrane</keyword>
<dbReference type="PANTHER" id="PTHR40278:SF2">
    <property type="entry name" value="TYPE IV PILUS INNER MEMBRANE COMPONENT PILN"/>
    <property type="match status" value="1"/>
</dbReference>
<keyword evidence="3" id="KW-1133">Transmembrane helix</keyword>
<keyword evidence="1" id="KW-0175">Coiled coil</keyword>
<dbReference type="PANTHER" id="PTHR40278">
    <property type="entry name" value="DNA UTILIZATION PROTEIN HOFN"/>
    <property type="match status" value="1"/>
</dbReference>
<evidence type="ECO:0000256" key="3">
    <source>
        <dbReference type="SAM" id="Phobius"/>
    </source>
</evidence>
<dbReference type="RefSeq" id="WP_386754449.1">
    <property type="nucleotide sequence ID" value="NZ_JBHSNM010000002.1"/>
</dbReference>
<reference evidence="5" key="1">
    <citation type="journal article" date="2019" name="Int. J. Syst. Evol. Microbiol.">
        <title>The Global Catalogue of Microorganisms (GCM) 10K type strain sequencing project: providing services to taxonomists for standard genome sequencing and annotation.</title>
        <authorList>
            <consortium name="The Broad Institute Genomics Platform"/>
            <consortium name="The Broad Institute Genome Sequencing Center for Infectious Disease"/>
            <person name="Wu L."/>
            <person name="Ma J."/>
        </authorList>
    </citation>
    <scope>NUCLEOTIDE SEQUENCE [LARGE SCALE GENOMIC DNA]</scope>
    <source>
        <strain evidence="5">KACC 11407</strain>
    </source>
</reference>
<evidence type="ECO:0000313" key="4">
    <source>
        <dbReference type="EMBL" id="MFC5570104.1"/>
    </source>
</evidence>
<feature type="coiled-coil region" evidence="1">
    <location>
        <begin position="64"/>
        <end position="94"/>
    </location>
</feature>
<dbReference type="EMBL" id="JBHSNM010000002">
    <property type="protein sequence ID" value="MFC5570104.1"/>
    <property type="molecule type" value="Genomic_DNA"/>
</dbReference>
<gene>
    <name evidence="4" type="ORF">ACFPN1_08545</name>
</gene>
<evidence type="ECO:0000256" key="1">
    <source>
        <dbReference type="SAM" id="Coils"/>
    </source>
</evidence>
<feature type="transmembrane region" description="Helical" evidence="3">
    <location>
        <begin position="21"/>
        <end position="43"/>
    </location>
</feature>
<feature type="compositionally biased region" description="Low complexity" evidence="2">
    <location>
        <begin position="194"/>
        <end position="222"/>
    </location>
</feature>
<evidence type="ECO:0000256" key="2">
    <source>
        <dbReference type="SAM" id="MobiDB-lite"/>
    </source>
</evidence>
<feature type="region of interest" description="Disordered" evidence="2">
    <location>
        <begin position="177"/>
        <end position="229"/>
    </location>
</feature>
<dbReference type="InterPro" id="IPR052534">
    <property type="entry name" value="Extracell_DNA_Util/SecSys_Comp"/>
</dbReference>
<organism evidence="4 5">
    <name type="scientific">Lysobacter yangpyeongensis</name>
    <dbReference type="NCBI Taxonomy" id="346182"/>
    <lineage>
        <taxon>Bacteria</taxon>
        <taxon>Pseudomonadati</taxon>
        <taxon>Pseudomonadota</taxon>
        <taxon>Gammaproteobacteria</taxon>
        <taxon>Lysobacterales</taxon>
        <taxon>Lysobacteraceae</taxon>
        <taxon>Lysobacter</taxon>
    </lineage>
</organism>
<name>A0ABW0SMH0_9GAMM</name>